<evidence type="ECO:0000259" key="1">
    <source>
        <dbReference type="Pfam" id="PF19834"/>
    </source>
</evidence>
<keyword evidence="3" id="KW-1185">Reference proteome</keyword>
<name>A0ABW8V053_9RHOB</name>
<accession>A0ABW8V053</accession>
<proteinExistence type="predicted"/>
<dbReference type="EMBL" id="JBHDIY010000002">
    <property type="protein sequence ID" value="MFL4471634.1"/>
    <property type="molecule type" value="Genomic_DNA"/>
</dbReference>
<evidence type="ECO:0000313" key="2">
    <source>
        <dbReference type="EMBL" id="MFL4471634.1"/>
    </source>
</evidence>
<evidence type="ECO:0000313" key="3">
    <source>
        <dbReference type="Proteomes" id="UP001627408"/>
    </source>
</evidence>
<feature type="domain" description="DUF6314" evidence="1">
    <location>
        <begin position="10"/>
        <end position="133"/>
    </location>
</feature>
<reference evidence="2 3" key="1">
    <citation type="submission" date="2024-08" db="EMBL/GenBank/DDBJ databases">
        <title>Tateyamaria sp. nov., isolated from marine algae.</title>
        <authorList>
            <person name="Choi B.J."/>
            <person name="Kim J.M."/>
            <person name="Lee J.K."/>
            <person name="Choi D.G."/>
            <person name="Bayburt H."/>
            <person name="Baek J.H."/>
            <person name="Han D.M."/>
            <person name="Jeon C.O."/>
        </authorList>
    </citation>
    <scope>NUCLEOTIDE SEQUENCE [LARGE SCALE GENOMIC DNA]</scope>
    <source>
        <strain evidence="2 3">KMU-156</strain>
    </source>
</reference>
<gene>
    <name evidence="2" type="ORF">ACERZ8_17785</name>
</gene>
<dbReference type="InterPro" id="IPR045632">
    <property type="entry name" value="DUF6314"/>
</dbReference>
<dbReference type="Pfam" id="PF19834">
    <property type="entry name" value="DUF6314"/>
    <property type="match status" value="1"/>
</dbReference>
<dbReference type="RefSeq" id="WP_407593476.1">
    <property type="nucleotide sequence ID" value="NZ_JBHDIY010000002.1"/>
</dbReference>
<sequence length="137" mass="15193">MPTERSLSDFLGDWEITRQIIPASGPPASFAGQATWRAVQGGAEYSESGILRLEGAAPMTAERRYLWGDDLSVRFEDGRDFHVVPAAGGQATHFCDPDTYLVTYDFADWPAFTVRYDVRGPRKAYAMISHYTRAAPA</sequence>
<protein>
    <submittedName>
        <fullName evidence="2">DUF6314 family protein</fullName>
    </submittedName>
</protein>
<organism evidence="2 3">
    <name type="scientific">Tateyamaria armeniaca</name>
    <dbReference type="NCBI Taxonomy" id="2518930"/>
    <lineage>
        <taxon>Bacteria</taxon>
        <taxon>Pseudomonadati</taxon>
        <taxon>Pseudomonadota</taxon>
        <taxon>Alphaproteobacteria</taxon>
        <taxon>Rhodobacterales</taxon>
        <taxon>Roseobacteraceae</taxon>
        <taxon>Tateyamaria</taxon>
    </lineage>
</organism>
<dbReference type="Proteomes" id="UP001627408">
    <property type="component" value="Unassembled WGS sequence"/>
</dbReference>
<comment type="caution">
    <text evidence="2">The sequence shown here is derived from an EMBL/GenBank/DDBJ whole genome shotgun (WGS) entry which is preliminary data.</text>
</comment>